<proteinExistence type="predicted"/>
<sequence>MELHVSIERIMSKIDGDGPDKVKELYVNDPVFKADMDFVKKHIEEVFVPLVRAVIEAALSIIETLREQLLKLNDEQRALLGCDDTPAQLGFVSPTPTIDVKMGGQGSMKGATMSTMHKQLLRGAEK</sequence>
<dbReference type="EMBL" id="AODE01000026">
    <property type="protein sequence ID" value="EUJ27334.1"/>
    <property type="molecule type" value="Genomic_DNA"/>
</dbReference>
<comment type="caution">
    <text evidence="1">The sequence shown here is derived from an EMBL/GenBank/DDBJ whole genome shotgun (WGS) entry which is preliminary data.</text>
</comment>
<protein>
    <submittedName>
        <fullName evidence="1">Uncharacterized protein</fullName>
    </submittedName>
</protein>
<evidence type="ECO:0000313" key="2">
    <source>
        <dbReference type="Proteomes" id="UP000019254"/>
    </source>
</evidence>
<accession>W7BJT7</accession>
<dbReference type="AlphaFoldDB" id="W7BJT7"/>
<organism evidence="1 2">
    <name type="scientific">Listeria cornellensis FSL F6-0969</name>
    <dbReference type="NCBI Taxonomy" id="1265820"/>
    <lineage>
        <taxon>Bacteria</taxon>
        <taxon>Bacillati</taxon>
        <taxon>Bacillota</taxon>
        <taxon>Bacilli</taxon>
        <taxon>Bacillales</taxon>
        <taxon>Listeriaceae</taxon>
        <taxon>Listeria</taxon>
    </lineage>
</organism>
<gene>
    <name evidence="1" type="ORF">PCORN_13432</name>
</gene>
<name>W7BJT7_9LIST</name>
<keyword evidence="2" id="KW-1185">Reference proteome</keyword>
<dbReference type="Proteomes" id="UP000019254">
    <property type="component" value="Unassembled WGS sequence"/>
</dbReference>
<dbReference type="RefSeq" id="WP_036080673.1">
    <property type="nucleotide sequence ID" value="NZ_AODE01000026.1"/>
</dbReference>
<dbReference type="STRING" id="1265820.PCORN_13432"/>
<evidence type="ECO:0000313" key="1">
    <source>
        <dbReference type="EMBL" id="EUJ27334.1"/>
    </source>
</evidence>
<reference evidence="1 2" key="1">
    <citation type="journal article" date="2014" name="Int. J. Syst. Evol. Microbiol.">
        <title>Listeria floridensis sp. nov., Listeria aquatica sp. nov., Listeria cornellensis sp. nov., Listeria riparia sp. nov. and Listeria grandensis sp. nov., from agricultural and natural environments.</title>
        <authorList>
            <person name="den Bakker H.C."/>
            <person name="Warchocki S."/>
            <person name="Wright E.M."/>
            <person name="Allred A.F."/>
            <person name="Ahlstrom C."/>
            <person name="Manuel C.S."/>
            <person name="Stasiewicz M.J."/>
            <person name="Burrell A."/>
            <person name="Roof S."/>
            <person name="Strawn L."/>
            <person name="Fortes E.D."/>
            <person name="Nightingale K.K."/>
            <person name="Kephart D."/>
            <person name="Wiedmann M."/>
        </authorList>
    </citation>
    <scope>NUCLEOTIDE SEQUENCE [LARGE SCALE GENOMIC DNA]</scope>
    <source>
        <strain evidence="2">FSL F6-969</strain>
    </source>
</reference>